<dbReference type="Gene3D" id="3.20.20.140">
    <property type="entry name" value="Metal-dependent hydrolases"/>
    <property type="match status" value="1"/>
</dbReference>
<dbReference type="EMBL" id="FQUS01000001">
    <property type="protein sequence ID" value="SHE46043.1"/>
    <property type="molecule type" value="Genomic_DNA"/>
</dbReference>
<name>A0A1M4TNL5_9BACT</name>
<accession>A0A1M4TNL5</accession>
<dbReference type="Proteomes" id="UP000184041">
    <property type="component" value="Unassembled WGS sequence"/>
</dbReference>
<evidence type="ECO:0000313" key="1">
    <source>
        <dbReference type="EMBL" id="SHE46043.1"/>
    </source>
</evidence>
<dbReference type="OrthoDB" id="641578at2"/>
<keyword evidence="2" id="KW-1185">Reference proteome</keyword>
<dbReference type="SUPFAM" id="SSF51556">
    <property type="entry name" value="Metallo-dependent hydrolases"/>
    <property type="match status" value="1"/>
</dbReference>
<dbReference type="RefSeq" id="WP_073059069.1">
    <property type="nucleotide sequence ID" value="NZ_FQUS01000001.1"/>
</dbReference>
<protein>
    <submittedName>
        <fullName evidence="1">Uncharacterized protein</fullName>
    </submittedName>
</protein>
<proteinExistence type="predicted"/>
<reference evidence="1 2" key="1">
    <citation type="submission" date="2016-11" db="EMBL/GenBank/DDBJ databases">
        <authorList>
            <person name="Jaros S."/>
            <person name="Januszkiewicz K."/>
            <person name="Wedrychowicz H."/>
        </authorList>
    </citation>
    <scope>NUCLEOTIDE SEQUENCE [LARGE SCALE GENOMIC DNA]</scope>
    <source>
        <strain evidence="1 2">DSM 21986</strain>
    </source>
</reference>
<sequence length="263" mass="30299">MLVDMNAYVGHWPFRKLNYNTCESLLGRMNEFGVDISVISNLQGIFYQNPQSANEELHEMLQSNSLFEDRFIPFAVLNPVYAGWEHDFGVCSEEMDMKGIRLYPRYHHYEITNPSCIELVKSARDKGMPVAISLRMSDSRATSWMDLERGNEWSLKDVLPLIKEVPDARYLILNVVGNPFLDDEETEFFKKTNIVMDTSGRGLRRFAELLKRYGKDKFAFGTHSPILDYVTGALRIESLRNSEAGEETKELLRHGNAEKMLDL</sequence>
<organism evidence="1 2">
    <name type="scientific">Fodinibius roseus</name>
    <dbReference type="NCBI Taxonomy" id="1194090"/>
    <lineage>
        <taxon>Bacteria</taxon>
        <taxon>Pseudomonadati</taxon>
        <taxon>Balneolota</taxon>
        <taxon>Balneolia</taxon>
        <taxon>Balneolales</taxon>
        <taxon>Balneolaceae</taxon>
        <taxon>Fodinibius</taxon>
    </lineage>
</organism>
<dbReference type="InterPro" id="IPR032466">
    <property type="entry name" value="Metal_Hydrolase"/>
</dbReference>
<dbReference type="STRING" id="1194090.SAMN05443144_101343"/>
<evidence type="ECO:0000313" key="2">
    <source>
        <dbReference type="Proteomes" id="UP000184041"/>
    </source>
</evidence>
<gene>
    <name evidence="1" type="ORF">SAMN05443144_101343</name>
</gene>
<dbReference type="AlphaFoldDB" id="A0A1M4TNL5"/>